<evidence type="ECO:0000256" key="1">
    <source>
        <dbReference type="SAM" id="Coils"/>
    </source>
</evidence>
<organism evidence="3 4">
    <name type="scientific">Dentipellis fragilis</name>
    <dbReference type="NCBI Taxonomy" id="205917"/>
    <lineage>
        <taxon>Eukaryota</taxon>
        <taxon>Fungi</taxon>
        <taxon>Dikarya</taxon>
        <taxon>Basidiomycota</taxon>
        <taxon>Agaricomycotina</taxon>
        <taxon>Agaricomycetes</taxon>
        <taxon>Russulales</taxon>
        <taxon>Hericiaceae</taxon>
        <taxon>Dentipellis</taxon>
    </lineage>
</organism>
<feature type="compositionally biased region" description="Polar residues" evidence="2">
    <location>
        <begin position="370"/>
        <end position="382"/>
    </location>
</feature>
<feature type="compositionally biased region" description="Polar residues" evidence="2">
    <location>
        <begin position="755"/>
        <end position="772"/>
    </location>
</feature>
<proteinExistence type="predicted"/>
<dbReference type="STRING" id="205917.A0A4Y9ZCA6"/>
<feature type="compositionally biased region" description="Pro residues" evidence="2">
    <location>
        <begin position="252"/>
        <end position="263"/>
    </location>
</feature>
<feature type="compositionally biased region" description="Pro residues" evidence="2">
    <location>
        <begin position="599"/>
        <end position="608"/>
    </location>
</feature>
<feature type="compositionally biased region" description="Low complexity" evidence="2">
    <location>
        <begin position="443"/>
        <end position="457"/>
    </location>
</feature>
<feature type="region of interest" description="Disordered" evidence="2">
    <location>
        <begin position="236"/>
        <end position="268"/>
    </location>
</feature>
<feature type="compositionally biased region" description="Low complexity" evidence="2">
    <location>
        <begin position="506"/>
        <end position="541"/>
    </location>
</feature>
<feature type="compositionally biased region" description="Pro residues" evidence="2">
    <location>
        <begin position="1"/>
        <end position="10"/>
    </location>
</feature>
<feature type="compositionally biased region" description="Basic and acidic residues" evidence="2">
    <location>
        <begin position="16"/>
        <end position="27"/>
    </location>
</feature>
<protein>
    <submittedName>
        <fullName evidence="3">Uncharacterized protein</fullName>
    </submittedName>
</protein>
<comment type="caution">
    <text evidence="3">The sequence shown here is derived from an EMBL/GenBank/DDBJ whole genome shotgun (WGS) entry which is preliminary data.</text>
</comment>
<gene>
    <name evidence="3" type="ORF">EVG20_g1580</name>
</gene>
<dbReference type="OrthoDB" id="3268221at2759"/>
<evidence type="ECO:0000256" key="2">
    <source>
        <dbReference type="SAM" id="MobiDB-lite"/>
    </source>
</evidence>
<evidence type="ECO:0000313" key="4">
    <source>
        <dbReference type="Proteomes" id="UP000298327"/>
    </source>
</evidence>
<feature type="compositionally biased region" description="Basic and acidic residues" evidence="2">
    <location>
        <begin position="35"/>
        <end position="45"/>
    </location>
</feature>
<feature type="region of interest" description="Disordered" evidence="2">
    <location>
        <begin position="361"/>
        <end position="457"/>
    </location>
</feature>
<keyword evidence="4" id="KW-1185">Reference proteome</keyword>
<feature type="coiled-coil region" evidence="1">
    <location>
        <begin position="58"/>
        <end position="141"/>
    </location>
</feature>
<feature type="region of interest" description="Disordered" evidence="2">
    <location>
        <begin position="1"/>
        <end position="45"/>
    </location>
</feature>
<dbReference type="AlphaFoldDB" id="A0A4Y9ZCA6"/>
<sequence>MSSESPPPSPILSHATRREARQKERRISRSSSNTHSRDLGKPSGRDLARLLLFEEREANDLRKMLLTVTEQLKEESQRADENERRAREAILRFKAVNDARMLAQQETARVNEELRLYKLQLDNAQREINKAQEILDSVETQRYDAEASAARARSTARQIKEARLVDLAREEGRRLGMQAGLARGQRVGFERARTGYRGRVDSDSAGPYPEDDVEDVASYGSRDVNLEPIEDPMLNYTPSSVDEEDEATPLRTTPPLPTQPVSPPSVVLHSPSGDIHPTPVRNTPSPSHHPESIIPLDGFIPHADADSTIRLPPPHEMQRAPPTPDTAPVLDLPLPQDDVPLMVPNPGVRRDYPSLEEISRTRPLRRPVSPESQGSTTISQFELVSEPNVPNYRPSRNRGSRALSMIPESISGHTTPATGPRSLAGDASRPASVSPSGRGGSVRGSPHPTPVAAPVNPVMVPMPHAASSDIPGLEEQSKYIYRRPSFASSSSESNKPGSAARTPIGSDRSLNRRSSSSIPDITIQPPSRPSSQTPQQTPATTHGDFLSAEDAANRPMPPPGTPPTPEPRSLPSMIPPIGMMPLPSSPGGAPIVLDELPPGFVPTGPPAPVSSQTPIYSPAGVPLPSSGTTVYSESRGGWGSQTPRTVQTPLSAASQMASAPGATPGSRRARNGGFDPIIVSAPSSSSNSSAVVPDRSLLSRTGSRPDDSDSLSDDGAISSSIASSNDTLTTPPPRSRRLPNKSPGPTYAAAPTPANIQYPTTPTVRTMSTPGTATRVPLPPSTSAGSPYTAASYTPRRSAINLNAGMTPGARNSSLRR</sequence>
<dbReference type="EMBL" id="SEOQ01000052">
    <property type="protein sequence ID" value="TFY71428.1"/>
    <property type="molecule type" value="Genomic_DNA"/>
</dbReference>
<reference evidence="3 4" key="1">
    <citation type="submission" date="2019-02" db="EMBL/GenBank/DDBJ databases">
        <title>Genome sequencing of the rare red list fungi Dentipellis fragilis.</title>
        <authorList>
            <person name="Buettner E."/>
            <person name="Kellner H."/>
        </authorList>
    </citation>
    <scope>NUCLEOTIDE SEQUENCE [LARGE SCALE GENOMIC DNA]</scope>
    <source>
        <strain evidence="3 4">DSM 105465</strain>
    </source>
</reference>
<accession>A0A4Y9ZCA6</accession>
<feature type="compositionally biased region" description="Low complexity" evidence="2">
    <location>
        <begin position="427"/>
        <end position="436"/>
    </location>
</feature>
<feature type="compositionally biased region" description="Polar residues" evidence="2">
    <location>
        <begin position="781"/>
        <end position="792"/>
    </location>
</feature>
<feature type="compositionally biased region" description="Low complexity" evidence="2">
    <location>
        <begin position="676"/>
        <end position="693"/>
    </location>
</feature>
<keyword evidence="1" id="KW-0175">Coiled coil</keyword>
<feature type="region of interest" description="Disordered" evidence="2">
    <location>
        <begin position="485"/>
        <end position="817"/>
    </location>
</feature>
<feature type="compositionally biased region" description="Polar residues" evidence="2">
    <location>
        <begin position="640"/>
        <end position="657"/>
    </location>
</feature>
<evidence type="ECO:0000313" key="3">
    <source>
        <dbReference type="EMBL" id="TFY71428.1"/>
    </source>
</evidence>
<name>A0A4Y9ZCA6_9AGAM</name>
<feature type="compositionally biased region" description="Low complexity" evidence="2">
    <location>
        <begin position="743"/>
        <end position="754"/>
    </location>
</feature>
<feature type="compositionally biased region" description="Pro residues" evidence="2">
    <location>
        <begin position="555"/>
        <end position="568"/>
    </location>
</feature>
<feature type="compositionally biased region" description="Low complexity" evidence="2">
    <location>
        <begin position="713"/>
        <end position="729"/>
    </location>
</feature>
<dbReference type="Proteomes" id="UP000298327">
    <property type="component" value="Unassembled WGS sequence"/>
</dbReference>